<feature type="domain" description="Major facilitator superfamily (MFS) profile" evidence="8">
    <location>
        <begin position="6"/>
        <end position="408"/>
    </location>
</feature>
<feature type="transmembrane region" description="Helical" evidence="7">
    <location>
        <begin position="72"/>
        <end position="94"/>
    </location>
</feature>
<evidence type="ECO:0000313" key="9">
    <source>
        <dbReference type="EMBL" id="MDX5986127.1"/>
    </source>
</evidence>
<dbReference type="InterPro" id="IPR036259">
    <property type="entry name" value="MFS_trans_sf"/>
</dbReference>
<feature type="transmembrane region" description="Helical" evidence="7">
    <location>
        <begin position="311"/>
        <end position="332"/>
    </location>
</feature>
<keyword evidence="5 7" id="KW-1133">Transmembrane helix</keyword>
<dbReference type="PANTHER" id="PTHR23514">
    <property type="entry name" value="BYPASS OF STOP CODON PROTEIN 6"/>
    <property type="match status" value="1"/>
</dbReference>
<dbReference type="PANTHER" id="PTHR23514:SF3">
    <property type="entry name" value="BYPASS OF STOP CODON PROTEIN 6"/>
    <property type="match status" value="1"/>
</dbReference>
<dbReference type="InterPro" id="IPR051788">
    <property type="entry name" value="MFS_Transporter"/>
</dbReference>
<evidence type="ECO:0000256" key="5">
    <source>
        <dbReference type="ARBA" id="ARBA00022989"/>
    </source>
</evidence>
<dbReference type="SUPFAM" id="SSF103473">
    <property type="entry name" value="MFS general substrate transporter"/>
    <property type="match status" value="1"/>
</dbReference>
<keyword evidence="6 7" id="KW-0472">Membrane</keyword>
<keyword evidence="10" id="KW-1185">Reference proteome</keyword>
<evidence type="ECO:0000313" key="10">
    <source>
        <dbReference type="Proteomes" id="UP001279660"/>
    </source>
</evidence>
<dbReference type="PROSITE" id="PS50850">
    <property type="entry name" value="MFS"/>
    <property type="match status" value="1"/>
</dbReference>
<proteinExistence type="inferred from homology"/>
<feature type="transmembrane region" description="Helical" evidence="7">
    <location>
        <begin position="134"/>
        <end position="154"/>
    </location>
</feature>
<dbReference type="InterPro" id="IPR020846">
    <property type="entry name" value="MFS_dom"/>
</dbReference>
<dbReference type="InterPro" id="IPR011701">
    <property type="entry name" value="MFS"/>
</dbReference>
<evidence type="ECO:0000256" key="4">
    <source>
        <dbReference type="ARBA" id="ARBA00022692"/>
    </source>
</evidence>
<dbReference type="Proteomes" id="UP001279660">
    <property type="component" value="Unassembled WGS sequence"/>
</dbReference>
<sequence>MNRTRLIVGLALTYAVFAVLLNSVGTVILQSIESFHITKGAASSLEGFKDLSIAATSFLLAAQLPRFGLRRAMVVALGIVAIACLAMPLAPGFWTTRLMFLAVGVGFGVAKVSVYSFVGLLTKDSTQHASLLNVIEGVFMLGVLSGYWIFAAFINPTNPADPQWLNVYYGLAAVSGVALVLLALTPFDEGAAVEPAGAAPQGARQKFAEMVALAWRPLTLSFIAAIFCYVLVEQGIGSWLPTFNRELLGLSAQMSVQAASIFAVCLALGRLGAGVVVRRTGWFPLVCGCLAGMALLMLAVLPLAAGQHGRVTGWASAPIAAYLLPMIGLLMAPIYPALNSAILSSMPQREQPAMVGLIVVFSALGGTTGSFIVGHLLAAFNGTIGFYVLLVPIMLLVGAATLIQRLARQPSPIQ</sequence>
<comment type="subcellular location">
    <subcellularLocation>
        <location evidence="1">Endomembrane system</location>
        <topology evidence="1">Multi-pass membrane protein</topology>
    </subcellularLocation>
</comment>
<dbReference type="EMBL" id="JAWXXV010000001">
    <property type="protein sequence ID" value="MDX5986127.1"/>
    <property type="molecule type" value="Genomic_DNA"/>
</dbReference>
<evidence type="ECO:0000256" key="1">
    <source>
        <dbReference type="ARBA" id="ARBA00004127"/>
    </source>
</evidence>
<feature type="transmembrane region" description="Helical" evidence="7">
    <location>
        <begin position="281"/>
        <end position="305"/>
    </location>
</feature>
<dbReference type="Gene3D" id="1.20.1250.20">
    <property type="entry name" value="MFS general substrate transporter like domains"/>
    <property type="match status" value="2"/>
</dbReference>
<evidence type="ECO:0000256" key="3">
    <source>
        <dbReference type="ARBA" id="ARBA00022448"/>
    </source>
</evidence>
<keyword evidence="4 7" id="KW-0812">Transmembrane</keyword>
<keyword evidence="3" id="KW-0813">Transport</keyword>
<feature type="transmembrane region" description="Helical" evidence="7">
    <location>
        <begin position="166"/>
        <end position="184"/>
    </location>
</feature>
<feature type="transmembrane region" description="Helical" evidence="7">
    <location>
        <begin position="384"/>
        <end position="403"/>
    </location>
</feature>
<evidence type="ECO:0000259" key="8">
    <source>
        <dbReference type="PROSITE" id="PS50850"/>
    </source>
</evidence>
<evidence type="ECO:0000256" key="6">
    <source>
        <dbReference type="ARBA" id="ARBA00023136"/>
    </source>
</evidence>
<accession>A0ABU4PSF0</accession>
<name>A0ABU4PSF0_9SPHN</name>
<gene>
    <name evidence="9" type="ORF">SIL82_17860</name>
</gene>
<feature type="transmembrane region" description="Helical" evidence="7">
    <location>
        <begin position="252"/>
        <end position="269"/>
    </location>
</feature>
<comment type="similarity">
    <text evidence="2">Belongs to the major facilitator superfamily.</text>
</comment>
<feature type="transmembrane region" description="Helical" evidence="7">
    <location>
        <begin position="100"/>
        <end position="122"/>
    </location>
</feature>
<feature type="transmembrane region" description="Helical" evidence="7">
    <location>
        <begin position="353"/>
        <end position="378"/>
    </location>
</feature>
<evidence type="ECO:0000256" key="2">
    <source>
        <dbReference type="ARBA" id="ARBA00008335"/>
    </source>
</evidence>
<dbReference type="RefSeq" id="WP_029622902.1">
    <property type="nucleotide sequence ID" value="NZ_JAWXXV010000001.1"/>
</dbReference>
<reference evidence="9 10" key="1">
    <citation type="submission" date="2023-11" db="EMBL/GenBank/DDBJ databases">
        <title>MicrobeMod: A computational toolkit for identifying prokaryotic methylation and restriction-modification with nanopore sequencing.</title>
        <authorList>
            <person name="Crits-Christoph A."/>
            <person name="Kang S.C."/>
            <person name="Lee H."/>
            <person name="Ostrov N."/>
        </authorList>
    </citation>
    <scope>NUCLEOTIDE SEQUENCE [LARGE SCALE GENOMIC DNA]</scope>
    <source>
        <strain evidence="9 10">ATCC 14820</strain>
    </source>
</reference>
<organism evidence="9 10">
    <name type="scientific">Sphingomonas echinoides</name>
    <dbReference type="NCBI Taxonomy" id="59803"/>
    <lineage>
        <taxon>Bacteria</taxon>
        <taxon>Pseudomonadati</taxon>
        <taxon>Pseudomonadota</taxon>
        <taxon>Alphaproteobacteria</taxon>
        <taxon>Sphingomonadales</taxon>
        <taxon>Sphingomonadaceae</taxon>
        <taxon>Sphingomonas</taxon>
    </lineage>
</organism>
<evidence type="ECO:0000256" key="7">
    <source>
        <dbReference type="SAM" id="Phobius"/>
    </source>
</evidence>
<feature type="transmembrane region" description="Helical" evidence="7">
    <location>
        <begin position="6"/>
        <end position="29"/>
    </location>
</feature>
<feature type="transmembrane region" description="Helical" evidence="7">
    <location>
        <begin position="213"/>
        <end position="232"/>
    </location>
</feature>
<dbReference type="Pfam" id="PF07690">
    <property type="entry name" value="MFS_1"/>
    <property type="match status" value="1"/>
</dbReference>
<protein>
    <submittedName>
        <fullName evidence="9">MFS transporter</fullName>
    </submittedName>
</protein>
<comment type="caution">
    <text evidence="9">The sequence shown here is derived from an EMBL/GenBank/DDBJ whole genome shotgun (WGS) entry which is preliminary data.</text>
</comment>